<keyword evidence="1" id="KW-1133">Transmembrane helix</keyword>
<dbReference type="Proteomes" id="UP000003448">
    <property type="component" value="Unassembled WGS sequence"/>
</dbReference>
<keyword evidence="1" id="KW-0472">Membrane</keyword>
<protein>
    <submittedName>
        <fullName evidence="2">Uncharacterized protein</fullName>
    </submittedName>
</protein>
<evidence type="ECO:0000256" key="1">
    <source>
        <dbReference type="SAM" id="Phobius"/>
    </source>
</evidence>
<sequence length="97" mass="10579">MTRWILQVLATVGFGLLLGFIGLTMVFDLFGFVDAHTRRLSRTSLNRLLGFPDRDPAEVRRGVGYRFARFFVSGITLLLGVVAVVGGIVLLVGGPLD</sequence>
<evidence type="ECO:0000313" key="3">
    <source>
        <dbReference type="Proteomes" id="UP000003448"/>
    </source>
</evidence>
<feature type="transmembrane region" description="Helical" evidence="1">
    <location>
        <begin position="70"/>
        <end position="92"/>
    </location>
</feature>
<dbReference type="STRING" id="1150864.MILUP08_41790"/>
<accession>I0KZ76</accession>
<name>I0KZ76_9ACTN</name>
<keyword evidence="1" id="KW-0812">Transmembrane</keyword>
<gene>
    <name evidence="2" type="ORF">MILUP08_41790</name>
</gene>
<reference evidence="3" key="1">
    <citation type="journal article" date="2012" name="J. Bacteriol.">
        <title>Genome Sequence of Micromonospora lupini Lupac 08, Isolated from Root Nodules of Lupinus angustifolius.</title>
        <authorList>
            <person name="Alonso-Vega P."/>
            <person name="Normand P."/>
            <person name="Bacigalupe R."/>
            <person name="Pujic P."/>
            <person name="Lajus A."/>
            <person name="Vallenet D."/>
            <person name="Carro L."/>
            <person name="Coll P."/>
            <person name="Trujillo M.E."/>
        </authorList>
    </citation>
    <scope>NUCLEOTIDE SEQUENCE [LARGE SCALE GENOMIC DNA]</scope>
    <source>
        <strain evidence="3">Lupac 08</strain>
    </source>
</reference>
<keyword evidence="3" id="KW-1185">Reference proteome</keyword>
<dbReference type="AlphaFoldDB" id="I0KZ76"/>
<evidence type="ECO:0000313" key="2">
    <source>
        <dbReference type="EMBL" id="CCH16873.1"/>
    </source>
</evidence>
<proteinExistence type="predicted"/>
<feature type="transmembrane region" description="Helical" evidence="1">
    <location>
        <begin position="6"/>
        <end position="33"/>
    </location>
</feature>
<comment type="caution">
    <text evidence="2">The sequence shown here is derived from an EMBL/GenBank/DDBJ whole genome shotgun (WGS) entry which is preliminary data.</text>
</comment>
<dbReference type="EMBL" id="CAIE01000016">
    <property type="protein sequence ID" value="CCH16873.1"/>
    <property type="molecule type" value="Genomic_DNA"/>
</dbReference>
<dbReference type="RefSeq" id="WP_007457101.1">
    <property type="nucleotide sequence ID" value="NZ_HF570108.1"/>
</dbReference>
<organism evidence="2 3">
    <name type="scientific">Micromonospora lupini str. Lupac 08</name>
    <dbReference type="NCBI Taxonomy" id="1150864"/>
    <lineage>
        <taxon>Bacteria</taxon>
        <taxon>Bacillati</taxon>
        <taxon>Actinomycetota</taxon>
        <taxon>Actinomycetes</taxon>
        <taxon>Micromonosporales</taxon>
        <taxon>Micromonosporaceae</taxon>
        <taxon>Micromonospora</taxon>
    </lineage>
</organism>